<proteinExistence type="predicted"/>
<dbReference type="InterPro" id="IPR023393">
    <property type="entry name" value="START-like_dom_sf"/>
</dbReference>
<dbReference type="CDD" id="cd08861">
    <property type="entry name" value="OtcD1_ARO-CYC_like"/>
    <property type="match status" value="2"/>
</dbReference>
<dbReference type="EMBL" id="JACHIT010000002">
    <property type="protein sequence ID" value="MBB5918330.1"/>
    <property type="molecule type" value="Genomic_DNA"/>
</dbReference>
<keyword evidence="3" id="KW-1185">Reference proteome</keyword>
<name>A0A7W9UN07_9NOCA</name>
<gene>
    <name evidence="2" type="ORF">BJY24_007242</name>
</gene>
<dbReference type="Gene3D" id="3.30.530.20">
    <property type="match status" value="2"/>
</dbReference>
<feature type="domain" description="Coenzyme Q-binding protein COQ10 START" evidence="1">
    <location>
        <begin position="13"/>
        <end position="135"/>
    </location>
</feature>
<sequence length="309" mass="33825">MQIRRTEHVVTAPASADTVYDLIANAELWPAIFTPTVHVEIISADDEPEQRLKIWAFAGGQVRSWVSHRTLNERERRVGFRQTEPAAPVASMRGEWAISPIDETSSKVVFQHWFSAEGDSADILGKIEDVVNENSLAELESLRLAAERSHLVVGFEDTVRIDAGPDRIYEFLAEAGKWPALIPHVGRVELTEDAGVQTMDMDTVDSAGDSADNDVHTTSSVRVLLPPNRIVYKQTTLPPFLTAHVGSWDVRADGTAVARHTVVLREESILPMLGPEATVEQAAGLVRQSIGGNSRATLQRARAVIGAGR</sequence>
<evidence type="ECO:0000259" key="1">
    <source>
        <dbReference type="Pfam" id="PF03364"/>
    </source>
</evidence>
<dbReference type="RefSeq" id="WP_040753311.1">
    <property type="nucleotide sequence ID" value="NZ_JACHIT010000002.1"/>
</dbReference>
<protein>
    <submittedName>
        <fullName evidence="2">Ribosome-associated toxin RatA of RatAB toxin-antitoxin module</fullName>
    </submittedName>
</protein>
<dbReference type="InterPro" id="IPR005031">
    <property type="entry name" value="COQ10_START"/>
</dbReference>
<reference evidence="2 3" key="1">
    <citation type="submission" date="2020-08" db="EMBL/GenBank/DDBJ databases">
        <title>Sequencing the genomes of 1000 actinobacteria strains.</title>
        <authorList>
            <person name="Klenk H.-P."/>
        </authorList>
    </citation>
    <scope>NUCLEOTIDE SEQUENCE [LARGE SCALE GENOMIC DNA]</scope>
    <source>
        <strain evidence="2 3">DSM 43582</strain>
    </source>
</reference>
<dbReference type="Pfam" id="PF03364">
    <property type="entry name" value="Polyketide_cyc"/>
    <property type="match status" value="1"/>
</dbReference>
<dbReference type="Pfam" id="PF10604">
    <property type="entry name" value="Polyketide_cyc2"/>
    <property type="match status" value="1"/>
</dbReference>
<accession>A0A7W9UN07</accession>
<evidence type="ECO:0000313" key="2">
    <source>
        <dbReference type="EMBL" id="MBB5918330.1"/>
    </source>
</evidence>
<dbReference type="InterPro" id="IPR019587">
    <property type="entry name" value="Polyketide_cyclase/dehydratase"/>
</dbReference>
<dbReference type="AlphaFoldDB" id="A0A7W9UN07"/>
<dbReference type="Proteomes" id="UP000540412">
    <property type="component" value="Unassembled WGS sequence"/>
</dbReference>
<evidence type="ECO:0000313" key="3">
    <source>
        <dbReference type="Proteomes" id="UP000540412"/>
    </source>
</evidence>
<dbReference type="SUPFAM" id="SSF55961">
    <property type="entry name" value="Bet v1-like"/>
    <property type="match status" value="2"/>
</dbReference>
<organism evidence="2 3">
    <name type="scientific">Nocardia transvalensis</name>
    <dbReference type="NCBI Taxonomy" id="37333"/>
    <lineage>
        <taxon>Bacteria</taxon>
        <taxon>Bacillati</taxon>
        <taxon>Actinomycetota</taxon>
        <taxon>Actinomycetes</taxon>
        <taxon>Mycobacteriales</taxon>
        <taxon>Nocardiaceae</taxon>
        <taxon>Nocardia</taxon>
    </lineage>
</organism>
<comment type="caution">
    <text evidence="2">The sequence shown here is derived from an EMBL/GenBank/DDBJ whole genome shotgun (WGS) entry which is preliminary data.</text>
</comment>